<organism evidence="2 3">
    <name type="scientific">Exocentrus adspersus</name>
    <dbReference type="NCBI Taxonomy" id="1586481"/>
    <lineage>
        <taxon>Eukaryota</taxon>
        <taxon>Metazoa</taxon>
        <taxon>Ecdysozoa</taxon>
        <taxon>Arthropoda</taxon>
        <taxon>Hexapoda</taxon>
        <taxon>Insecta</taxon>
        <taxon>Pterygota</taxon>
        <taxon>Neoptera</taxon>
        <taxon>Endopterygota</taxon>
        <taxon>Coleoptera</taxon>
        <taxon>Polyphaga</taxon>
        <taxon>Cucujiformia</taxon>
        <taxon>Chrysomeloidea</taxon>
        <taxon>Cerambycidae</taxon>
        <taxon>Lamiinae</taxon>
        <taxon>Acanthocinini</taxon>
        <taxon>Exocentrus</taxon>
    </lineage>
</organism>
<dbReference type="Pfam" id="PF02958">
    <property type="entry name" value="EcKL"/>
    <property type="match status" value="1"/>
</dbReference>
<gene>
    <name evidence="2" type="ORF">NQ315_009930</name>
</gene>
<dbReference type="InterPro" id="IPR004119">
    <property type="entry name" value="EcKL"/>
</dbReference>
<dbReference type="PANTHER" id="PTHR11012">
    <property type="entry name" value="PROTEIN KINASE-LIKE DOMAIN-CONTAINING"/>
    <property type="match status" value="1"/>
</dbReference>
<dbReference type="Proteomes" id="UP001159042">
    <property type="component" value="Unassembled WGS sequence"/>
</dbReference>
<comment type="caution">
    <text evidence="2">The sequence shown here is derived from an EMBL/GenBank/DDBJ whole genome shotgun (WGS) entry which is preliminary data.</text>
</comment>
<evidence type="ECO:0000313" key="2">
    <source>
        <dbReference type="EMBL" id="KAJ8926074.1"/>
    </source>
</evidence>
<dbReference type="InterPro" id="IPR011009">
    <property type="entry name" value="Kinase-like_dom_sf"/>
</dbReference>
<protein>
    <recommendedName>
        <fullName evidence="1">CHK kinase-like domain-containing protein</fullName>
    </recommendedName>
</protein>
<dbReference type="InterPro" id="IPR015897">
    <property type="entry name" value="CHK_kinase-like"/>
</dbReference>
<evidence type="ECO:0000313" key="3">
    <source>
        <dbReference type="Proteomes" id="UP001159042"/>
    </source>
</evidence>
<name>A0AAV8WHV8_9CUCU</name>
<dbReference type="SMART" id="SM00587">
    <property type="entry name" value="CHK"/>
    <property type="match status" value="1"/>
</dbReference>
<dbReference type="SUPFAM" id="SSF56112">
    <property type="entry name" value="Protein kinase-like (PK-like)"/>
    <property type="match status" value="1"/>
</dbReference>
<dbReference type="PANTHER" id="PTHR11012:SF30">
    <property type="entry name" value="PROTEIN KINASE-LIKE DOMAIN-CONTAINING"/>
    <property type="match status" value="1"/>
</dbReference>
<dbReference type="AlphaFoldDB" id="A0AAV8WHV8"/>
<reference evidence="2 3" key="1">
    <citation type="journal article" date="2023" name="Insect Mol. Biol.">
        <title>Genome sequencing provides insights into the evolution of gene families encoding plant cell wall-degrading enzymes in longhorned beetles.</title>
        <authorList>
            <person name="Shin N.R."/>
            <person name="Okamura Y."/>
            <person name="Kirsch R."/>
            <person name="Pauchet Y."/>
        </authorList>
    </citation>
    <scope>NUCLEOTIDE SEQUENCE [LARGE SCALE GENOMIC DNA]</scope>
    <source>
        <strain evidence="2">EAD_L_NR</strain>
    </source>
</reference>
<dbReference type="Gene3D" id="3.90.1200.10">
    <property type="match status" value="1"/>
</dbReference>
<proteinExistence type="predicted"/>
<keyword evidence="3" id="KW-1185">Reference proteome</keyword>
<accession>A0AAV8WHV8</accession>
<feature type="domain" description="CHK kinase-like" evidence="1">
    <location>
        <begin position="119"/>
        <end position="311"/>
    </location>
</feature>
<dbReference type="EMBL" id="JANEYG010000001">
    <property type="protein sequence ID" value="KAJ8926074.1"/>
    <property type="molecule type" value="Genomic_DNA"/>
</dbReference>
<evidence type="ECO:0000259" key="1">
    <source>
        <dbReference type="SMART" id="SM00587"/>
    </source>
</evidence>
<sequence length="395" mass="46370">MTCELLQFLKNALGIHSADNFRMVVHTPNKKGDGFLGDILFVTLEDSHLAYHLVVKQAFTDASVREMHPIRNVFLNEIHFYTNIWPRLDQFQARVPERYRFQNLPRCFGASAEERSERIVLENLKRQGFQVHDKKQPLDGEQYEMIMKVYGRFHALSFAYKALHPEEYAGLQLGLRNAFWDLLQRDFFKRGNVETHRICLQGLSGVDDAVTEKYSRYPERCNDLLRESLDCRTEYTVILHGDCWSNNVMFKYEESGALADLRLLDFQMSKEGSPCCDLSYTIYSGASKPILQNLDSYLHVYHDSLSSTLKAFGCDSDRIYPFHQLKKDWKRYCKLGFSMALMIWRMKLTEEGQVKDLQDMTKQSEEELRASAYDETEYRRITRDLVLHMFENDFL</sequence>